<accession>A0AAE0IND5</accession>
<dbReference type="AlphaFoldDB" id="A0AAE0IND5"/>
<name>A0AAE0IND5_9PEZI</name>
<evidence type="ECO:0000259" key="1">
    <source>
        <dbReference type="PROSITE" id="PS51186"/>
    </source>
</evidence>
<organism evidence="2 3">
    <name type="scientific">Cercophora scortea</name>
    <dbReference type="NCBI Taxonomy" id="314031"/>
    <lineage>
        <taxon>Eukaryota</taxon>
        <taxon>Fungi</taxon>
        <taxon>Dikarya</taxon>
        <taxon>Ascomycota</taxon>
        <taxon>Pezizomycotina</taxon>
        <taxon>Sordariomycetes</taxon>
        <taxon>Sordariomycetidae</taxon>
        <taxon>Sordariales</taxon>
        <taxon>Lasiosphaeriaceae</taxon>
        <taxon>Cercophora</taxon>
    </lineage>
</organism>
<dbReference type="GO" id="GO:0016747">
    <property type="term" value="F:acyltransferase activity, transferring groups other than amino-acyl groups"/>
    <property type="evidence" value="ECO:0007669"/>
    <property type="project" value="InterPro"/>
</dbReference>
<dbReference type="SUPFAM" id="SSF55729">
    <property type="entry name" value="Acyl-CoA N-acyltransferases (Nat)"/>
    <property type="match status" value="1"/>
</dbReference>
<reference evidence="2" key="1">
    <citation type="journal article" date="2023" name="Mol. Phylogenet. Evol.">
        <title>Genome-scale phylogeny and comparative genomics of the fungal order Sordariales.</title>
        <authorList>
            <person name="Hensen N."/>
            <person name="Bonometti L."/>
            <person name="Westerberg I."/>
            <person name="Brannstrom I.O."/>
            <person name="Guillou S."/>
            <person name="Cros-Aarteil S."/>
            <person name="Calhoun S."/>
            <person name="Haridas S."/>
            <person name="Kuo A."/>
            <person name="Mondo S."/>
            <person name="Pangilinan J."/>
            <person name="Riley R."/>
            <person name="LaButti K."/>
            <person name="Andreopoulos B."/>
            <person name="Lipzen A."/>
            <person name="Chen C."/>
            <person name="Yan M."/>
            <person name="Daum C."/>
            <person name="Ng V."/>
            <person name="Clum A."/>
            <person name="Steindorff A."/>
            <person name="Ohm R.A."/>
            <person name="Martin F."/>
            <person name="Silar P."/>
            <person name="Natvig D.O."/>
            <person name="Lalanne C."/>
            <person name="Gautier V."/>
            <person name="Ament-Velasquez S.L."/>
            <person name="Kruys A."/>
            <person name="Hutchinson M.I."/>
            <person name="Powell A.J."/>
            <person name="Barry K."/>
            <person name="Miller A.N."/>
            <person name="Grigoriev I.V."/>
            <person name="Debuchy R."/>
            <person name="Gladieux P."/>
            <person name="Hiltunen Thoren M."/>
            <person name="Johannesson H."/>
        </authorList>
    </citation>
    <scope>NUCLEOTIDE SEQUENCE</scope>
    <source>
        <strain evidence="2">SMH4131-1</strain>
    </source>
</reference>
<evidence type="ECO:0000313" key="2">
    <source>
        <dbReference type="EMBL" id="KAK3328184.1"/>
    </source>
</evidence>
<dbReference type="Proteomes" id="UP001286456">
    <property type="component" value="Unassembled WGS sequence"/>
</dbReference>
<dbReference type="EMBL" id="JAUEPO010000003">
    <property type="protein sequence ID" value="KAK3328184.1"/>
    <property type="molecule type" value="Genomic_DNA"/>
</dbReference>
<dbReference type="PANTHER" id="PTHR42791:SF17">
    <property type="entry name" value="ACETYLTRANSFERASE, GNAT FAMILY FAMILY (AFU_ORTHOLOGUE AFUA_8G05690)"/>
    <property type="match status" value="1"/>
</dbReference>
<dbReference type="PANTHER" id="PTHR42791">
    <property type="entry name" value="GNAT FAMILY ACETYLTRANSFERASE"/>
    <property type="match status" value="1"/>
</dbReference>
<evidence type="ECO:0000313" key="3">
    <source>
        <dbReference type="Proteomes" id="UP001286456"/>
    </source>
</evidence>
<protein>
    <submittedName>
        <fullName evidence="2">Acyl-CoA N-acyltransferase</fullName>
    </submittedName>
</protein>
<dbReference type="InterPro" id="IPR052523">
    <property type="entry name" value="Trichothecene_AcTrans"/>
</dbReference>
<dbReference type="InterPro" id="IPR016181">
    <property type="entry name" value="Acyl_CoA_acyltransferase"/>
</dbReference>
<gene>
    <name evidence="2" type="ORF">B0T19DRAFT_461592</name>
</gene>
<sequence length="216" mass="24524">MQLQLRPATLSDIPDIVTIGLSAFRTNPMHARIFPRDLPASDAFWTSTLTDEFENNPNTHFLIVEDISPSTTTTSEDQKPTFVGFAKWNLVPANYVYPTPPKSEIWPADPALAEHFFGILFERHEALMGPRRHWYLELIGTREEYHGLGAGAMMVGWGTARADEEGVEAYLDSTPAGRRLYEKFGFEGVEMRWFLGGEEEEEYGECFMIRGARGRE</sequence>
<reference evidence="2" key="2">
    <citation type="submission" date="2023-06" db="EMBL/GenBank/DDBJ databases">
        <authorList>
            <consortium name="Lawrence Berkeley National Laboratory"/>
            <person name="Haridas S."/>
            <person name="Hensen N."/>
            <person name="Bonometti L."/>
            <person name="Westerberg I."/>
            <person name="Brannstrom I.O."/>
            <person name="Guillou S."/>
            <person name="Cros-Aarteil S."/>
            <person name="Calhoun S."/>
            <person name="Kuo A."/>
            <person name="Mondo S."/>
            <person name="Pangilinan J."/>
            <person name="Riley R."/>
            <person name="Labutti K."/>
            <person name="Andreopoulos B."/>
            <person name="Lipzen A."/>
            <person name="Chen C."/>
            <person name="Yanf M."/>
            <person name="Daum C."/>
            <person name="Ng V."/>
            <person name="Clum A."/>
            <person name="Steindorff A."/>
            <person name="Ohm R."/>
            <person name="Martin F."/>
            <person name="Silar P."/>
            <person name="Natvig D."/>
            <person name="Lalanne C."/>
            <person name="Gautier V."/>
            <person name="Ament-Velasquez S.L."/>
            <person name="Kruys A."/>
            <person name="Hutchinson M.I."/>
            <person name="Powell A.J."/>
            <person name="Barry K."/>
            <person name="Miller A.N."/>
            <person name="Grigoriev I.V."/>
            <person name="Debuchy R."/>
            <person name="Gladieux P."/>
            <person name="Thoren M.H."/>
            <person name="Johannesson H."/>
        </authorList>
    </citation>
    <scope>NUCLEOTIDE SEQUENCE</scope>
    <source>
        <strain evidence="2">SMH4131-1</strain>
    </source>
</reference>
<comment type="caution">
    <text evidence="2">The sequence shown here is derived from an EMBL/GenBank/DDBJ whole genome shotgun (WGS) entry which is preliminary data.</text>
</comment>
<keyword evidence="3" id="KW-1185">Reference proteome</keyword>
<dbReference type="PROSITE" id="PS51186">
    <property type="entry name" value="GNAT"/>
    <property type="match status" value="1"/>
</dbReference>
<dbReference type="InterPro" id="IPR000182">
    <property type="entry name" value="GNAT_dom"/>
</dbReference>
<proteinExistence type="predicted"/>
<dbReference type="Gene3D" id="3.40.630.30">
    <property type="match status" value="1"/>
</dbReference>
<feature type="domain" description="N-acetyltransferase" evidence="1">
    <location>
        <begin position="3"/>
        <end position="213"/>
    </location>
</feature>
<dbReference type="Pfam" id="PF00583">
    <property type="entry name" value="Acetyltransf_1"/>
    <property type="match status" value="1"/>
</dbReference>